<keyword evidence="3" id="KW-1185">Reference proteome</keyword>
<feature type="transmembrane region" description="Helical" evidence="1">
    <location>
        <begin position="147"/>
        <end position="164"/>
    </location>
</feature>
<accession>A0A9W5U016</accession>
<organism evidence="2 3">
    <name type="scientific">Lentibacillus populi</name>
    <dbReference type="NCBI Taxonomy" id="1827502"/>
    <lineage>
        <taxon>Bacteria</taxon>
        <taxon>Bacillati</taxon>
        <taxon>Bacillota</taxon>
        <taxon>Bacilli</taxon>
        <taxon>Bacillales</taxon>
        <taxon>Bacillaceae</taxon>
        <taxon>Lentibacillus</taxon>
    </lineage>
</organism>
<feature type="transmembrane region" description="Helical" evidence="1">
    <location>
        <begin position="34"/>
        <end position="58"/>
    </location>
</feature>
<dbReference type="AlphaFoldDB" id="A0A9W5U016"/>
<evidence type="ECO:0008006" key="4">
    <source>
        <dbReference type="Google" id="ProtNLM"/>
    </source>
</evidence>
<dbReference type="EMBL" id="BMJD01000034">
    <property type="protein sequence ID" value="GGB53661.1"/>
    <property type="molecule type" value="Genomic_DNA"/>
</dbReference>
<keyword evidence="1" id="KW-0472">Membrane</keyword>
<keyword evidence="1" id="KW-1133">Transmembrane helix</keyword>
<dbReference type="Proteomes" id="UP000621492">
    <property type="component" value="Unassembled WGS sequence"/>
</dbReference>
<sequence length="171" mass="19750">MKNKNTYKSPIAAMLWSLALPGFGQLYNGDFLLGIILMVWEVILNLQSHLNLGIMYTFKGDFEKVDQLLNFEWGLFYPSVFSFSLWQAYNRAKAINHRHQYNKELKRVYLTGFFIGLVTGMNMGINWHEGFLSTISPIFETPVFSGIVYGLTCAFVGHLLELGFKRFRRSD</sequence>
<evidence type="ECO:0000313" key="3">
    <source>
        <dbReference type="Proteomes" id="UP000621492"/>
    </source>
</evidence>
<evidence type="ECO:0000256" key="1">
    <source>
        <dbReference type="SAM" id="Phobius"/>
    </source>
</evidence>
<proteinExistence type="predicted"/>
<protein>
    <recommendedName>
        <fullName evidence="4">DUF5683 domain-containing protein</fullName>
    </recommendedName>
</protein>
<evidence type="ECO:0000313" key="2">
    <source>
        <dbReference type="EMBL" id="GGB53661.1"/>
    </source>
</evidence>
<comment type="caution">
    <text evidence="2">The sequence shown here is derived from an EMBL/GenBank/DDBJ whole genome shotgun (WGS) entry which is preliminary data.</text>
</comment>
<name>A0A9W5U016_9BACI</name>
<feature type="transmembrane region" description="Helical" evidence="1">
    <location>
        <begin position="108"/>
        <end position="127"/>
    </location>
</feature>
<reference evidence="2" key="1">
    <citation type="journal article" date="2014" name="Int. J. Syst. Evol. Microbiol.">
        <title>Complete genome sequence of Corynebacterium casei LMG S-19264T (=DSM 44701T), isolated from a smear-ripened cheese.</title>
        <authorList>
            <consortium name="US DOE Joint Genome Institute (JGI-PGF)"/>
            <person name="Walter F."/>
            <person name="Albersmeier A."/>
            <person name="Kalinowski J."/>
            <person name="Ruckert C."/>
        </authorList>
    </citation>
    <scope>NUCLEOTIDE SEQUENCE</scope>
    <source>
        <strain evidence="2">CGMCC 1.15454</strain>
    </source>
</reference>
<reference evidence="2" key="2">
    <citation type="submission" date="2020-09" db="EMBL/GenBank/DDBJ databases">
        <authorList>
            <person name="Sun Q."/>
            <person name="Zhou Y."/>
        </authorList>
    </citation>
    <scope>NUCLEOTIDE SEQUENCE</scope>
    <source>
        <strain evidence="2">CGMCC 1.15454</strain>
    </source>
</reference>
<gene>
    <name evidence="2" type="ORF">GCM10011409_34110</name>
</gene>
<dbReference type="RefSeq" id="WP_088049964.1">
    <property type="nucleotide sequence ID" value="NZ_BMJD01000034.1"/>
</dbReference>
<keyword evidence="1" id="KW-0812">Transmembrane</keyword>